<dbReference type="GO" id="GO:0000209">
    <property type="term" value="P:protein polyubiquitination"/>
    <property type="evidence" value="ECO:0007669"/>
    <property type="project" value="TreeGrafter"/>
</dbReference>
<name>A0A9J5XAQ6_SOLCO</name>
<evidence type="ECO:0000256" key="5">
    <source>
        <dbReference type="ARBA" id="ARBA00022786"/>
    </source>
</evidence>
<proteinExistence type="predicted"/>
<dbReference type="InterPro" id="IPR035983">
    <property type="entry name" value="Hect_E3_ubiquitin_ligase"/>
</dbReference>
<comment type="pathway">
    <text evidence="2">Protein modification; protein ubiquitination.</text>
</comment>
<dbReference type="InterPro" id="IPR050409">
    <property type="entry name" value="E3_ubiq-protein_ligase"/>
</dbReference>
<dbReference type="PROSITE" id="PS50237">
    <property type="entry name" value="HECT"/>
    <property type="match status" value="2"/>
</dbReference>
<sequence length="429" mass="49768">MQDEAGNERSEIKGVHHLFCDLLEKSELCLKELERQLGSVNIGRGDPIIGCWSQYLLILKELESISKLYKGLNEMFWEKMRKRRVALCFLIGRLSKKSIDYQWILEHKEVTHFKIRQRFALKMLLEGRHKNEELYEMLVCRSCLFEDSFEYIGHASPRSLRGQLFIQFENEEAIGPDVLREWFSLVCEAIFNPQNALFVSCPNDGRRFFPNPASKVDPLHLEYFVFFGRIIALALLHRVQISIAFDRVFFLQLAGEDISFEDIRDADPYLYSGYKKILELDTKMVDEDILSLTFVCEDEELGSRKVVELCPNGKNTIVNSQNRDNYVNLLVKHRFVKSIAHQIVGSMSAEQRNVLLFFWTSIKSLPVEGFGGLDSKLHIYRTSDSRDCLPTSYTCFYRLCFPPYPSMDVMQNCLNIITQNYVGCSFGAE</sequence>
<dbReference type="GO" id="GO:0006511">
    <property type="term" value="P:ubiquitin-dependent protein catabolic process"/>
    <property type="evidence" value="ECO:0007669"/>
    <property type="project" value="TreeGrafter"/>
</dbReference>
<keyword evidence="4" id="KW-0808">Transferase</keyword>
<keyword evidence="5 6" id="KW-0833">Ubl conjugation pathway</keyword>
<evidence type="ECO:0000256" key="4">
    <source>
        <dbReference type="ARBA" id="ARBA00022679"/>
    </source>
</evidence>
<gene>
    <name evidence="8" type="ORF">H5410_045153</name>
</gene>
<evidence type="ECO:0000256" key="1">
    <source>
        <dbReference type="ARBA" id="ARBA00000885"/>
    </source>
</evidence>
<dbReference type="EC" id="2.3.2.26" evidence="3"/>
<dbReference type="AlphaFoldDB" id="A0A9J5XAQ6"/>
<dbReference type="PANTHER" id="PTHR11254">
    <property type="entry name" value="HECT DOMAIN UBIQUITIN-PROTEIN LIGASE"/>
    <property type="match status" value="1"/>
</dbReference>
<dbReference type="SMART" id="SM00119">
    <property type="entry name" value="HECTc"/>
    <property type="match status" value="1"/>
</dbReference>
<dbReference type="InterPro" id="IPR000569">
    <property type="entry name" value="HECT_dom"/>
</dbReference>
<dbReference type="SUPFAM" id="SSF56204">
    <property type="entry name" value="Hect, E3 ligase catalytic domain"/>
    <property type="match status" value="1"/>
</dbReference>
<protein>
    <recommendedName>
        <fullName evidence="3">HECT-type E3 ubiquitin transferase</fullName>
        <ecNumber evidence="3">2.3.2.26</ecNumber>
    </recommendedName>
</protein>
<dbReference type="GO" id="GO:0061630">
    <property type="term" value="F:ubiquitin protein ligase activity"/>
    <property type="evidence" value="ECO:0007669"/>
    <property type="project" value="UniProtKB-EC"/>
</dbReference>
<dbReference type="Pfam" id="PF00632">
    <property type="entry name" value="HECT"/>
    <property type="match status" value="1"/>
</dbReference>
<feature type="active site" description="Glycyl thioester intermediate" evidence="6">
    <location>
        <position position="395"/>
    </location>
</feature>
<evidence type="ECO:0000313" key="8">
    <source>
        <dbReference type="EMBL" id="KAG5584719.1"/>
    </source>
</evidence>
<evidence type="ECO:0000256" key="3">
    <source>
        <dbReference type="ARBA" id="ARBA00012485"/>
    </source>
</evidence>
<evidence type="ECO:0000313" key="9">
    <source>
        <dbReference type="Proteomes" id="UP000824120"/>
    </source>
</evidence>
<keyword evidence="9" id="KW-1185">Reference proteome</keyword>
<evidence type="ECO:0000259" key="7">
    <source>
        <dbReference type="PROSITE" id="PS50237"/>
    </source>
</evidence>
<feature type="domain" description="HECT" evidence="7">
    <location>
        <begin position="344"/>
        <end position="429"/>
    </location>
</feature>
<comment type="caution">
    <text evidence="6">Lacks conserved residue(s) required for the propagation of feature annotation.</text>
</comment>
<accession>A0A9J5XAQ6</accession>
<comment type="catalytic activity">
    <reaction evidence="1">
        <text>S-ubiquitinyl-[E2 ubiquitin-conjugating enzyme]-L-cysteine + [acceptor protein]-L-lysine = [E2 ubiquitin-conjugating enzyme]-L-cysteine + N(6)-ubiquitinyl-[acceptor protein]-L-lysine.</text>
        <dbReference type="EC" id="2.3.2.26"/>
    </reaction>
</comment>
<reference evidence="8 9" key="1">
    <citation type="submission" date="2020-09" db="EMBL/GenBank/DDBJ databases">
        <title>De no assembly of potato wild relative species, Solanum commersonii.</title>
        <authorList>
            <person name="Cho K."/>
        </authorList>
    </citation>
    <scope>NUCLEOTIDE SEQUENCE [LARGE SCALE GENOMIC DNA]</scope>
    <source>
        <strain evidence="8">LZ3.2</strain>
        <tissue evidence="8">Leaf</tissue>
    </source>
</reference>
<comment type="caution">
    <text evidence="8">The sequence shown here is derived from an EMBL/GenBank/DDBJ whole genome shotgun (WGS) entry which is preliminary data.</text>
</comment>
<dbReference type="PANTHER" id="PTHR11254:SF421">
    <property type="entry name" value="E3 UBIQUITIN-PROTEIN LIGASE UPL5-LIKE"/>
    <property type="match status" value="1"/>
</dbReference>
<dbReference type="Proteomes" id="UP000824120">
    <property type="component" value="Chromosome 9"/>
</dbReference>
<feature type="domain" description="HECT" evidence="7">
    <location>
        <begin position="156"/>
        <end position="343"/>
    </location>
</feature>
<dbReference type="Gene3D" id="3.30.2410.10">
    <property type="entry name" value="Hect, E3 ligase catalytic domain"/>
    <property type="match status" value="1"/>
</dbReference>
<evidence type="ECO:0000256" key="6">
    <source>
        <dbReference type="PROSITE-ProRule" id="PRU00104"/>
    </source>
</evidence>
<dbReference type="EMBL" id="JACXVP010000009">
    <property type="protein sequence ID" value="KAG5584719.1"/>
    <property type="molecule type" value="Genomic_DNA"/>
</dbReference>
<evidence type="ECO:0000256" key="2">
    <source>
        <dbReference type="ARBA" id="ARBA00004906"/>
    </source>
</evidence>
<organism evidence="8 9">
    <name type="scientific">Solanum commersonii</name>
    <name type="common">Commerson's wild potato</name>
    <name type="synonym">Commerson's nightshade</name>
    <dbReference type="NCBI Taxonomy" id="4109"/>
    <lineage>
        <taxon>Eukaryota</taxon>
        <taxon>Viridiplantae</taxon>
        <taxon>Streptophyta</taxon>
        <taxon>Embryophyta</taxon>
        <taxon>Tracheophyta</taxon>
        <taxon>Spermatophyta</taxon>
        <taxon>Magnoliopsida</taxon>
        <taxon>eudicotyledons</taxon>
        <taxon>Gunneridae</taxon>
        <taxon>Pentapetalae</taxon>
        <taxon>asterids</taxon>
        <taxon>lamiids</taxon>
        <taxon>Solanales</taxon>
        <taxon>Solanaceae</taxon>
        <taxon>Solanoideae</taxon>
        <taxon>Solaneae</taxon>
        <taxon>Solanum</taxon>
    </lineage>
</organism>
<dbReference type="OrthoDB" id="8068875at2759"/>
<dbReference type="Gene3D" id="3.90.1750.10">
    <property type="entry name" value="Hect, E3 ligase catalytic domains"/>
    <property type="match status" value="1"/>
</dbReference>
<dbReference type="GO" id="GO:0005737">
    <property type="term" value="C:cytoplasm"/>
    <property type="evidence" value="ECO:0007669"/>
    <property type="project" value="TreeGrafter"/>
</dbReference>